<keyword evidence="1" id="KW-0472">Membrane</keyword>
<comment type="caution">
    <text evidence="2">The sequence shown here is derived from an EMBL/GenBank/DDBJ whole genome shotgun (WGS) entry which is preliminary data.</text>
</comment>
<gene>
    <name evidence="2" type="ORF">B0H67DRAFT_678625</name>
</gene>
<reference evidence="2" key="1">
    <citation type="submission" date="2023-06" db="EMBL/GenBank/DDBJ databases">
        <title>Genome-scale phylogeny and comparative genomics of the fungal order Sordariales.</title>
        <authorList>
            <consortium name="Lawrence Berkeley National Laboratory"/>
            <person name="Hensen N."/>
            <person name="Bonometti L."/>
            <person name="Westerberg I."/>
            <person name="Brannstrom I.O."/>
            <person name="Guillou S."/>
            <person name="Cros-Aarteil S."/>
            <person name="Calhoun S."/>
            <person name="Haridas S."/>
            <person name="Kuo A."/>
            <person name="Mondo S."/>
            <person name="Pangilinan J."/>
            <person name="Riley R."/>
            <person name="Labutti K."/>
            <person name="Andreopoulos B."/>
            <person name="Lipzen A."/>
            <person name="Chen C."/>
            <person name="Yanf M."/>
            <person name="Daum C."/>
            <person name="Ng V."/>
            <person name="Clum A."/>
            <person name="Steindorff A."/>
            <person name="Ohm R."/>
            <person name="Martin F."/>
            <person name="Silar P."/>
            <person name="Natvig D."/>
            <person name="Lalanne C."/>
            <person name="Gautier V."/>
            <person name="Ament-Velasquez S.L."/>
            <person name="Kruys A."/>
            <person name="Hutchinson M.I."/>
            <person name="Powell A.J."/>
            <person name="Barry K."/>
            <person name="Miller A.N."/>
            <person name="Grigoriev I.V."/>
            <person name="Debuchy R."/>
            <person name="Gladieux P."/>
            <person name="Thoren M.H."/>
            <person name="Johannesson H."/>
        </authorList>
    </citation>
    <scope>NUCLEOTIDE SEQUENCE</scope>
    <source>
        <strain evidence="2">SMH4607-1</strain>
    </source>
</reference>
<evidence type="ECO:0000256" key="1">
    <source>
        <dbReference type="SAM" id="Phobius"/>
    </source>
</evidence>
<feature type="transmembrane region" description="Helical" evidence="1">
    <location>
        <begin position="12"/>
        <end position="34"/>
    </location>
</feature>
<name>A0AA40EAB0_9PEZI</name>
<protein>
    <submittedName>
        <fullName evidence="2">Uncharacterized protein</fullName>
    </submittedName>
</protein>
<organism evidence="2 3">
    <name type="scientific">Lasiosphaeris hirsuta</name>
    <dbReference type="NCBI Taxonomy" id="260670"/>
    <lineage>
        <taxon>Eukaryota</taxon>
        <taxon>Fungi</taxon>
        <taxon>Dikarya</taxon>
        <taxon>Ascomycota</taxon>
        <taxon>Pezizomycotina</taxon>
        <taxon>Sordariomycetes</taxon>
        <taxon>Sordariomycetidae</taxon>
        <taxon>Sordariales</taxon>
        <taxon>Lasiosphaeriaceae</taxon>
        <taxon>Lasiosphaeris</taxon>
    </lineage>
</organism>
<accession>A0AA40EAB0</accession>
<keyword evidence="3" id="KW-1185">Reference proteome</keyword>
<sequence length="168" mass="18689">MSRSRLPSLYAIWRILLHSLSLVLCIIIIGLSSYSASFGYGYGARLATRFIAAFWTLAVDVAEIAALADAKRRVRRCPALYLCFLELLTIVICIVLPLLLFGVGTSDHSCMNIPLDECPYEQDIRRIDKGLIAGVYSTIITAFLHFTLFTIACVDYVGIRKGSKTMMN</sequence>
<dbReference type="Proteomes" id="UP001172102">
    <property type="component" value="Unassembled WGS sequence"/>
</dbReference>
<feature type="transmembrane region" description="Helical" evidence="1">
    <location>
        <begin position="46"/>
        <end position="67"/>
    </location>
</feature>
<feature type="transmembrane region" description="Helical" evidence="1">
    <location>
        <begin position="135"/>
        <end position="159"/>
    </location>
</feature>
<keyword evidence="1" id="KW-0812">Transmembrane</keyword>
<dbReference type="AlphaFoldDB" id="A0AA40EAB0"/>
<dbReference type="EMBL" id="JAUKUA010000001">
    <property type="protein sequence ID" value="KAK0730897.1"/>
    <property type="molecule type" value="Genomic_DNA"/>
</dbReference>
<feature type="transmembrane region" description="Helical" evidence="1">
    <location>
        <begin position="79"/>
        <end position="101"/>
    </location>
</feature>
<evidence type="ECO:0000313" key="2">
    <source>
        <dbReference type="EMBL" id="KAK0730897.1"/>
    </source>
</evidence>
<proteinExistence type="predicted"/>
<evidence type="ECO:0000313" key="3">
    <source>
        <dbReference type="Proteomes" id="UP001172102"/>
    </source>
</evidence>
<keyword evidence="1" id="KW-1133">Transmembrane helix</keyword>